<evidence type="ECO:0000313" key="2">
    <source>
        <dbReference type="EMBL" id="RIX30138.1"/>
    </source>
</evidence>
<dbReference type="OrthoDB" id="3425909at2"/>
<protein>
    <submittedName>
        <fullName evidence="2">Metal-dependent hydrolase</fullName>
    </submittedName>
</protein>
<name>A0A3A1U539_9MICO</name>
<dbReference type="RefSeq" id="WP_119480502.1">
    <property type="nucleotide sequence ID" value="NZ_QXTG01000001.1"/>
</dbReference>
<evidence type="ECO:0000256" key="1">
    <source>
        <dbReference type="SAM" id="Phobius"/>
    </source>
</evidence>
<dbReference type="Pfam" id="PF04307">
    <property type="entry name" value="YdjM"/>
    <property type="match status" value="1"/>
</dbReference>
<keyword evidence="1" id="KW-1133">Transmembrane helix</keyword>
<feature type="transmembrane region" description="Helical" evidence="1">
    <location>
        <begin position="235"/>
        <end position="256"/>
    </location>
</feature>
<dbReference type="EMBL" id="QXTG01000001">
    <property type="protein sequence ID" value="RIX30138.1"/>
    <property type="molecule type" value="Genomic_DNA"/>
</dbReference>
<comment type="caution">
    <text evidence="2">The sequence shown here is derived from an EMBL/GenBank/DDBJ whole genome shotgun (WGS) entry which is preliminary data.</text>
</comment>
<accession>A0A3A1U539</accession>
<gene>
    <name evidence="2" type="ORF">D1781_01400</name>
</gene>
<keyword evidence="1" id="KW-0812">Transmembrane</keyword>
<feature type="transmembrane region" description="Helical" evidence="1">
    <location>
        <begin position="91"/>
        <end position="109"/>
    </location>
</feature>
<reference evidence="3" key="1">
    <citation type="submission" date="2018-09" db="EMBL/GenBank/DDBJ databases">
        <authorList>
            <person name="Kim I."/>
        </authorList>
    </citation>
    <scope>NUCLEOTIDE SEQUENCE [LARGE SCALE GENOMIC DNA]</scope>
    <source>
        <strain evidence="3">DD4a</strain>
    </source>
</reference>
<dbReference type="GO" id="GO:0016787">
    <property type="term" value="F:hydrolase activity"/>
    <property type="evidence" value="ECO:0007669"/>
    <property type="project" value="UniProtKB-KW"/>
</dbReference>
<feature type="transmembrane region" description="Helical" evidence="1">
    <location>
        <begin position="142"/>
        <end position="160"/>
    </location>
</feature>
<keyword evidence="2" id="KW-0378">Hydrolase</keyword>
<dbReference type="AlphaFoldDB" id="A0A3A1U539"/>
<keyword evidence="3" id="KW-1185">Reference proteome</keyword>
<evidence type="ECO:0000313" key="3">
    <source>
        <dbReference type="Proteomes" id="UP000265742"/>
    </source>
</evidence>
<feature type="transmembrane region" description="Helical" evidence="1">
    <location>
        <begin position="115"/>
        <end position="133"/>
    </location>
</feature>
<dbReference type="InterPro" id="IPR007404">
    <property type="entry name" value="YdjM-like"/>
</dbReference>
<keyword evidence="1" id="KW-0472">Membrane</keyword>
<dbReference type="Proteomes" id="UP000265742">
    <property type="component" value="Unassembled WGS sequence"/>
</dbReference>
<sequence>MGAVMGVNHATSGAAVWFAATAALPSFGTNAYPLSPAGVLSGAVVCAGAALLPDADHHSGTIAHSVPVVGRLVTAGIGDASGGHRHGFHTILAGALVTLLAVLVGRFLIDVPSLGATPVGPAIATIALIAFAVKARELVRTWSAAWGIGVLAAAAVVVFAPDNPTWFPIAVGLGFLTHIAGDLLTVEGVPSPTWPVQITPPKLWARTPVLNAIWKRNGYIAVPVLGHAGSWRETALGAALGLYCIYAIVIVVARAAHVSLTALG</sequence>
<organism evidence="2 3">
    <name type="scientific">Amnibacterium setariae</name>
    <dbReference type="NCBI Taxonomy" id="2306585"/>
    <lineage>
        <taxon>Bacteria</taxon>
        <taxon>Bacillati</taxon>
        <taxon>Actinomycetota</taxon>
        <taxon>Actinomycetes</taxon>
        <taxon>Micrococcales</taxon>
        <taxon>Microbacteriaceae</taxon>
        <taxon>Amnibacterium</taxon>
    </lineage>
</organism>
<proteinExistence type="predicted"/>